<dbReference type="PANTHER" id="PTHR43396">
    <property type="entry name" value="FLAVOHEMOPROTEIN"/>
    <property type="match status" value="1"/>
</dbReference>
<evidence type="ECO:0000256" key="7">
    <source>
        <dbReference type="ARBA" id="ARBA00022723"/>
    </source>
</evidence>
<keyword evidence="17" id="KW-0560">Oxidoreductase</keyword>
<comment type="cofactor">
    <cofactor evidence="1">
        <name>heme b</name>
        <dbReference type="ChEBI" id="CHEBI:60344"/>
    </cofactor>
</comment>
<keyword evidence="14" id="KW-0813">Transport</keyword>
<dbReference type="InterPro" id="IPR012292">
    <property type="entry name" value="Globin/Proto"/>
</dbReference>
<dbReference type="InterPro" id="IPR000971">
    <property type="entry name" value="Globin"/>
</dbReference>
<dbReference type="EC" id="1.14.12.17" evidence="3"/>
<evidence type="ECO:0000256" key="12">
    <source>
        <dbReference type="ARBA" id="ARBA00048649"/>
    </source>
</evidence>
<comment type="catalytic activity">
    <reaction evidence="13">
        <text>2 nitric oxide + NADPH + 2 O2 = 2 nitrate + NADP(+) + H(+)</text>
        <dbReference type="Rhea" id="RHEA:19465"/>
        <dbReference type="ChEBI" id="CHEBI:15378"/>
        <dbReference type="ChEBI" id="CHEBI:15379"/>
        <dbReference type="ChEBI" id="CHEBI:16480"/>
        <dbReference type="ChEBI" id="CHEBI:17632"/>
        <dbReference type="ChEBI" id="CHEBI:57783"/>
        <dbReference type="ChEBI" id="CHEBI:58349"/>
        <dbReference type="EC" id="1.14.12.17"/>
    </reaction>
</comment>
<comment type="caution">
    <text evidence="17">The sequence shown here is derived from an EMBL/GenBank/DDBJ whole genome shotgun (WGS) entry which is preliminary data.</text>
</comment>
<dbReference type="Gene3D" id="3.40.50.80">
    <property type="entry name" value="Nucleotide-binding domain of ferredoxin-NADP reductase (FNR) module"/>
    <property type="match status" value="1"/>
</dbReference>
<feature type="domain" description="Globin" evidence="15">
    <location>
        <begin position="1"/>
        <end position="138"/>
    </location>
</feature>
<evidence type="ECO:0000256" key="13">
    <source>
        <dbReference type="ARBA" id="ARBA00049433"/>
    </source>
</evidence>
<dbReference type="PANTHER" id="PTHR43396:SF3">
    <property type="entry name" value="FLAVOHEMOPROTEIN"/>
    <property type="match status" value="1"/>
</dbReference>
<dbReference type="SUPFAM" id="SSF46458">
    <property type="entry name" value="Globin-like"/>
    <property type="match status" value="1"/>
</dbReference>
<sequence>MLSQQHIDTVRSTIPLLVSANTLITEHFYNRLFTHHPELQNIFNMSHQSTGRQPTALFNAIAAYATHIDNLEVLTSAVMRIAHKHTSFNIQPSQYDVVGHHLIETLRELVPGAFTPEVEEAWTAAYQQLANIFIKIEGDLYKQNANEQGGWEDFRAFKVISKTPESERVTSFVLAPVDGKKVIDYKAGQYLGIKIKPKDNEFEEIRQYSLSTTANQETYRISVKRESTGQIAGIMSNYLHDQVNVSDTIEAMPPAGDFCFEDKQQPVVLISGGVGLTPMQAVLDTLAKQQYAQPVHYLHACPKASHHSFKEHVNNLKSSLDLNIQTWYEQLDDDQEGVFEGQMVLEPIKDSLPLETGDYYLCGPIGFMMNVKQQLLSLGVSGERIHYEVFGPHQDV</sequence>
<comment type="function">
    <text evidence="11">Is involved in NO detoxification in an aerobic process, termed nitric oxide dioxygenase (NOD) reaction that utilizes O(2) and NAD(P)H to convert NO to nitrate, which protects the bacterium from various noxious nitrogen compounds. Therefore, plays a central role in the inducible response to nitrosative stress.</text>
</comment>
<keyword evidence="6 14" id="KW-0561">Oxygen transport</keyword>
<evidence type="ECO:0000313" key="18">
    <source>
        <dbReference type="Proteomes" id="UP001209713"/>
    </source>
</evidence>
<organism evidence="17 18">
    <name type="scientific">Marinomonas sargassi</name>
    <dbReference type="NCBI Taxonomy" id="2984494"/>
    <lineage>
        <taxon>Bacteria</taxon>
        <taxon>Pseudomonadati</taxon>
        <taxon>Pseudomonadota</taxon>
        <taxon>Gammaproteobacteria</taxon>
        <taxon>Oceanospirillales</taxon>
        <taxon>Oceanospirillaceae</taxon>
        <taxon>Marinomonas</taxon>
    </lineage>
</organism>
<dbReference type="RefSeq" id="WP_263529364.1">
    <property type="nucleotide sequence ID" value="NZ_JAOVZB010000001.1"/>
</dbReference>
<evidence type="ECO:0000256" key="5">
    <source>
        <dbReference type="ARBA" id="ARBA00022617"/>
    </source>
</evidence>
<accession>A0ABT2YQ40</accession>
<dbReference type="Pfam" id="PF00970">
    <property type="entry name" value="FAD_binding_6"/>
    <property type="match status" value="1"/>
</dbReference>
<dbReference type="Gene3D" id="2.40.30.10">
    <property type="entry name" value="Translation factors"/>
    <property type="match status" value="1"/>
</dbReference>
<dbReference type="PROSITE" id="PS51384">
    <property type="entry name" value="FAD_FR"/>
    <property type="match status" value="1"/>
</dbReference>
<evidence type="ECO:0000256" key="9">
    <source>
        <dbReference type="ARBA" id="ARBA00023004"/>
    </source>
</evidence>
<dbReference type="GO" id="GO:0008941">
    <property type="term" value="F:nitric oxide dioxygenase NAD(P)H activity"/>
    <property type="evidence" value="ECO:0007669"/>
    <property type="project" value="UniProtKB-EC"/>
</dbReference>
<dbReference type="EMBL" id="JAOVZB010000001">
    <property type="protein sequence ID" value="MCV2401997.1"/>
    <property type="molecule type" value="Genomic_DNA"/>
</dbReference>
<evidence type="ECO:0000256" key="6">
    <source>
        <dbReference type="ARBA" id="ARBA00022621"/>
    </source>
</evidence>
<dbReference type="Gene3D" id="1.10.490.10">
    <property type="entry name" value="Globins"/>
    <property type="match status" value="1"/>
</dbReference>
<dbReference type="CDD" id="cd06184">
    <property type="entry name" value="flavohem_like_fad_nad_binding"/>
    <property type="match status" value="1"/>
</dbReference>
<dbReference type="SUPFAM" id="SSF52343">
    <property type="entry name" value="Ferredoxin reductase-like, C-terminal NADP-linked domain"/>
    <property type="match status" value="1"/>
</dbReference>
<feature type="domain" description="FAD-binding FR-type" evidence="16">
    <location>
        <begin position="152"/>
        <end position="261"/>
    </location>
</feature>
<dbReference type="InterPro" id="IPR001709">
    <property type="entry name" value="Flavoprot_Pyr_Nucl_cyt_Rdtase"/>
</dbReference>
<dbReference type="PRINTS" id="PR00410">
    <property type="entry name" value="PHEHYDRXLASE"/>
</dbReference>
<protein>
    <recommendedName>
        <fullName evidence="3">nitric oxide dioxygenase</fullName>
        <ecNumber evidence="3">1.14.12.17</ecNumber>
    </recommendedName>
</protein>
<evidence type="ECO:0000259" key="15">
    <source>
        <dbReference type="PROSITE" id="PS01033"/>
    </source>
</evidence>
<dbReference type="PROSITE" id="PS01033">
    <property type="entry name" value="GLOBIN"/>
    <property type="match status" value="1"/>
</dbReference>
<evidence type="ECO:0000256" key="14">
    <source>
        <dbReference type="RuleBase" id="RU000356"/>
    </source>
</evidence>
<keyword evidence="4" id="KW-0216">Detoxification</keyword>
<dbReference type="InterPro" id="IPR009050">
    <property type="entry name" value="Globin-like_sf"/>
</dbReference>
<keyword evidence="8" id="KW-0521">NADP</keyword>
<dbReference type="Pfam" id="PF00042">
    <property type="entry name" value="Globin"/>
    <property type="match status" value="1"/>
</dbReference>
<evidence type="ECO:0000256" key="10">
    <source>
        <dbReference type="ARBA" id="ARBA00023027"/>
    </source>
</evidence>
<evidence type="ECO:0000256" key="1">
    <source>
        <dbReference type="ARBA" id="ARBA00001970"/>
    </source>
</evidence>
<keyword evidence="18" id="KW-1185">Reference proteome</keyword>
<name>A0ABT2YQ40_9GAMM</name>
<keyword evidence="7" id="KW-0479">Metal-binding</keyword>
<dbReference type="Proteomes" id="UP001209713">
    <property type="component" value="Unassembled WGS sequence"/>
</dbReference>
<evidence type="ECO:0000256" key="2">
    <source>
        <dbReference type="ARBA" id="ARBA00006401"/>
    </source>
</evidence>
<dbReference type="InterPro" id="IPR001433">
    <property type="entry name" value="OxRdtase_FAD/NAD-bd"/>
</dbReference>
<reference evidence="17 18" key="1">
    <citation type="submission" date="2022-10" db="EMBL/GenBank/DDBJ databases">
        <title>Marinomonas transparenta sp. nov. and Marinomonas sargassi sp. nov., isolated from marine alga (Sargassum natans (L.) Gaillon).</title>
        <authorList>
            <person name="Wang Y."/>
        </authorList>
    </citation>
    <scope>NUCLEOTIDE SEQUENCE [LARGE SCALE GENOMIC DNA]</scope>
    <source>
        <strain evidence="17 18">C2222</strain>
    </source>
</reference>
<evidence type="ECO:0000256" key="3">
    <source>
        <dbReference type="ARBA" id="ARBA00012229"/>
    </source>
</evidence>
<dbReference type="NCBIfam" id="NF009805">
    <property type="entry name" value="PRK13289.1"/>
    <property type="match status" value="1"/>
</dbReference>
<keyword evidence="9" id="KW-0408">Iron</keyword>
<keyword evidence="10" id="KW-0520">NAD</keyword>
<dbReference type="InterPro" id="IPR039261">
    <property type="entry name" value="FNR_nucleotide-bd"/>
</dbReference>
<keyword evidence="5 14" id="KW-0349">Heme</keyword>
<dbReference type="Pfam" id="PF00175">
    <property type="entry name" value="NAD_binding_1"/>
    <property type="match status" value="1"/>
</dbReference>
<evidence type="ECO:0000313" key="17">
    <source>
        <dbReference type="EMBL" id="MCV2401997.1"/>
    </source>
</evidence>
<comment type="catalytic activity">
    <reaction evidence="12">
        <text>2 nitric oxide + NADH + 2 O2 = 2 nitrate + NAD(+) + H(+)</text>
        <dbReference type="Rhea" id="RHEA:19469"/>
        <dbReference type="ChEBI" id="CHEBI:15378"/>
        <dbReference type="ChEBI" id="CHEBI:15379"/>
        <dbReference type="ChEBI" id="CHEBI:16480"/>
        <dbReference type="ChEBI" id="CHEBI:17632"/>
        <dbReference type="ChEBI" id="CHEBI:57540"/>
        <dbReference type="ChEBI" id="CHEBI:57945"/>
        <dbReference type="EC" id="1.14.12.17"/>
    </reaction>
</comment>
<dbReference type="InterPro" id="IPR017938">
    <property type="entry name" value="Riboflavin_synthase-like_b-brl"/>
</dbReference>
<dbReference type="SUPFAM" id="SSF63380">
    <property type="entry name" value="Riboflavin synthase domain-like"/>
    <property type="match status" value="1"/>
</dbReference>
<comment type="similarity">
    <text evidence="14">Belongs to the globin family.</text>
</comment>
<proteinExistence type="inferred from homology"/>
<dbReference type="InterPro" id="IPR008333">
    <property type="entry name" value="Cbr1-like_FAD-bd_dom"/>
</dbReference>
<comment type="similarity">
    <text evidence="2">In the C-terminal section; belongs to the flavoprotein pyridine nucleotide cytochrome reductase family.</text>
</comment>
<evidence type="ECO:0000259" key="16">
    <source>
        <dbReference type="PROSITE" id="PS51384"/>
    </source>
</evidence>
<evidence type="ECO:0000256" key="4">
    <source>
        <dbReference type="ARBA" id="ARBA00022575"/>
    </source>
</evidence>
<gene>
    <name evidence="17" type="primary">hmpA</name>
    <name evidence="17" type="ORF">OFY17_03760</name>
</gene>
<evidence type="ECO:0000256" key="11">
    <source>
        <dbReference type="ARBA" id="ARBA00025094"/>
    </source>
</evidence>
<dbReference type="InterPro" id="IPR017927">
    <property type="entry name" value="FAD-bd_FR_type"/>
</dbReference>
<evidence type="ECO:0000256" key="8">
    <source>
        <dbReference type="ARBA" id="ARBA00022857"/>
    </source>
</evidence>
<dbReference type="PRINTS" id="PR00371">
    <property type="entry name" value="FPNCR"/>
</dbReference>